<evidence type="ECO:0000313" key="2">
    <source>
        <dbReference type="EMBL" id="WAI52189.1"/>
    </source>
</evidence>
<evidence type="ECO:0000313" key="3">
    <source>
        <dbReference type="Proteomes" id="UP001163624"/>
    </source>
</evidence>
<feature type="chain" id="PRO_5046526285" description="Fap" evidence="1">
    <location>
        <begin position="30"/>
        <end position="162"/>
    </location>
</feature>
<evidence type="ECO:0000256" key="1">
    <source>
        <dbReference type="SAM" id="SignalP"/>
    </source>
</evidence>
<dbReference type="Proteomes" id="UP001163624">
    <property type="component" value="Chromosome"/>
</dbReference>
<organism evidence="2 3">
    <name type="scientific">Pseudomonas triclosanedens</name>
    <dbReference type="NCBI Taxonomy" id="2961893"/>
    <lineage>
        <taxon>Bacteria</taxon>
        <taxon>Pseudomonadati</taxon>
        <taxon>Pseudomonadota</taxon>
        <taxon>Gammaproteobacteria</taxon>
        <taxon>Pseudomonadales</taxon>
        <taxon>Pseudomonadaceae</taxon>
        <taxon>Pseudomonas</taxon>
    </lineage>
</organism>
<accession>A0ABY7A4N4</accession>
<feature type="signal peptide" evidence="1">
    <location>
        <begin position="1"/>
        <end position="29"/>
    </location>
</feature>
<keyword evidence="3" id="KW-1185">Reference proteome</keyword>
<name>A0ABY7A4N4_9PSED</name>
<sequence length="162" mass="15862">MSGSIARRVASCSLLAAGFVAAVAMQPFAAVQADDGVIVLQRTVQPRVATRPTMTPDPNPITVNTNISSQVNATIGGTLGSSEVGDAEFASVTSGSGINAMILPGGNLPAMTPTQANINNTVGNVNAGHSPGGGGAGAGLSNQINGAIGRGLAPLQMLGGGR</sequence>
<reference evidence="2" key="1">
    <citation type="submission" date="2022-11" db="EMBL/GenBank/DDBJ databases">
        <title>Pseudomonas triclosanedens sp. nov., a triclosan degrader isolated from activated sludge.</title>
        <authorList>
            <person name="Yin Y."/>
            <person name="Lu Z."/>
        </authorList>
    </citation>
    <scope>NUCLEOTIDE SEQUENCE</scope>
    <source>
        <strain evidence="2">ZM23</strain>
    </source>
</reference>
<proteinExistence type="predicted"/>
<dbReference type="RefSeq" id="WP_254474453.1">
    <property type="nucleotide sequence ID" value="NZ_CP113432.1"/>
</dbReference>
<dbReference type="EMBL" id="CP113432">
    <property type="protein sequence ID" value="WAI52189.1"/>
    <property type="molecule type" value="Genomic_DNA"/>
</dbReference>
<gene>
    <name evidence="2" type="ORF">OU419_13365</name>
</gene>
<keyword evidence="1" id="KW-0732">Signal</keyword>
<protein>
    <recommendedName>
        <fullName evidence="4">Fap</fullName>
    </recommendedName>
</protein>
<evidence type="ECO:0008006" key="4">
    <source>
        <dbReference type="Google" id="ProtNLM"/>
    </source>
</evidence>